<feature type="transmembrane region" description="Helical" evidence="1">
    <location>
        <begin position="45"/>
        <end position="65"/>
    </location>
</feature>
<reference evidence="2 3" key="1">
    <citation type="submission" date="2016-10" db="EMBL/GenBank/DDBJ databases">
        <authorList>
            <person name="de Groot N.N."/>
        </authorList>
    </citation>
    <scope>NUCLEOTIDE SEQUENCE [LARGE SCALE GENOMIC DNA]</scope>
    <source>
        <strain evidence="2 3">R5</strain>
    </source>
</reference>
<sequence length="110" mass="11999">MTDQRELPTQIILDLTRELNARVHDQIMMKIAIVDHKKDKFRVSLGALSAALGSISGIFAAAYGLPKSDDMGRELAIAILELGAKARTMTEAEWSDFAAARRKKGQGKAS</sequence>
<dbReference type="EMBL" id="FMZW01000001">
    <property type="protein sequence ID" value="SDC07448.1"/>
    <property type="molecule type" value="Genomic_DNA"/>
</dbReference>
<organism evidence="2 3">
    <name type="scientific">Bradyrhizobium brasilense</name>
    <dbReference type="NCBI Taxonomy" id="1419277"/>
    <lineage>
        <taxon>Bacteria</taxon>
        <taxon>Pseudomonadati</taxon>
        <taxon>Pseudomonadota</taxon>
        <taxon>Alphaproteobacteria</taxon>
        <taxon>Hyphomicrobiales</taxon>
        <taxon>Nitrobacteraceae</taxon>
        <taxon>Bradyrhizobium</taxon>
    </lineage>
</organism>
<keyword evidence="1" id="KW-0472">Membrane</keyword>
<accession>A0A1G6ILS5</accession>
<evidence type="ECO:0000313" key="2">
    <source>
        <dbReference type="EMBL" id="SDC07448.1"/>
    </source>
</evidence>
<dbReference type="RefSeq" id="WP_092077673.1">
    <property type="nucleotide sequence ID" value="NZ_FMZW01000001.1"/>
</dbReference>
<protein>
    <submittedName>
        <fullName evidence="2">Uncharacterized protein</fullName>
    </submittedName>
</protein>
<keyword evidence="1" id="KW-0812">Transmembrane</keyword>
<evidence type="ECO:0000256" key="1">
    <source>
        <dbReference type="SAM" id="Phobius"/>
    </source>
</evidence>
<dbReference type="Proteomes" id="UP000199245">
    <property type="component" value="Unassembled WGS sequence"/>
</dbReference>
<gene>
    <name evidence="2" type="ORF">SAMN05216337_1001190</name>
</gene>
<evidence type="ECO:0000313" key="3">
    <source>
        <dbReference type="Proteomes" id="UP000199245"/>
    </source>
</evidence>
<name>A0A1G6ILS5_9BRAD</name>
<dbReference type="AlphaFoldDB" id="A0A1G6ILS5"/>
<proteinExistence type="predicted"/>
<keyword evidence="1" id="KW-1133">Transmembrane helix</keyword>